<feature type="region of interest" description="Disordered" evidence="1">
    <location>
        <begin position="253"/>
        <end position="305"/>
    </location>
</feature>
<evidence type="ECO:0000256" key="1">
    <source>
        <dbReference type="SAM" id="MobiDB-lite"/>
    </source>
</evidence>
<gene>
    <name evidence="3" type="ORF">TGDOM2_233610</name>
</gene>
<dbReference type="EMBL" id="AHZU02000068">
    <property type="protein sequence ID" value="KFG48897.1"/>
    <property type="molecule type" value="Genomic_DNA"/>
</dbReference>
<dbReference type="AlphaFoldDB" id="A0A086KWX9"/>
<keyword evidence="2" id="KW-1133">Transmembrane helix</keyword>
<comment type="caution">
    <text evidence="3">The sequence shown here is derived from an EMBL/GenBank/DDBJ whole genome shotgun (WGS) entry which is preliminary data.</text>
</comment>
<proteinExistence type="predicted"/>
<dbReference type="Proteomes" id="UP000028837">
    <property type="component" value="Unassembled WGS sequence"/>
</dbReference>
<feature type="transmembrane region" description="Helical" evidence="2">
    <location>
        <begin position="56"/>
        <end position="79"/>
    </location>
</feature>
<name>A0A086KWX9_TOXGO</name>
<feature type="compositionally biased region" description="Basic and acidic residues" evidence="1">
    <location>
        <begin position="24"/>
        <end position="33"/>
    </location>
</feature>
<accession>A0A086KWX9</accession>
<organism evidence="3 4">
    <name type="scientific">Toxoplasma gondii GAB2-2007-GAL-DOM2</name>
    <dbReference type="NCBI Taxonomy" id="1130820"/>
    <lineage>
        <taxon>Eukaryota</taxon>
        <taxon>Sar</taxon>
        <taxon>Alveolata</taxon>
        <taxon>Apicomplexa</taxon>
        <taxon>Conoidasida</taxon>
        <taxon>Coccidia</taxon>
        <taxon>Eucoccidiorida</taxon>
        <taxon>Eimeriorina</taxon>
        <taxon>Sarcocystidae</taxon>
        <taxon>Toxoplasma</taxon>
    </lineage>
</organism>
<evidence type="ECO:0000313" key="4">
    <source>
        <dbReference type="Proteomes" id="UP000028837"/>
    </source>
</evidence>
<keyword evidence="2" id="KW-0472">Membrane</keyword>
<dbReference type="OrthoDB" id="10458415at2759"/>
<keyword evidence="2 3" id="KW-0812">Transmembrane</keyword>
<evidence type="ECO:0000313" key="3">
    <source>
        <dbReference type="EMBL" id="KFG48897.1"/>
    </source>
</evidence>
<dbReference type="VEuPathDB" id="ToxoDB:TGDOM2_233610"/>
<protein>
    <submittedName>
        <fullName evidence="3">Putative transmembrane protein</fullName>
    </submittedName>
</protein>
<feature type="region of interest" description="Disordered" evidence="1">
    <location>
        <begin position="126"/>
        <end position="158"/>
    </location>
</feature>
<feature type="region of interest" description="Disordered" evidence="1">
    <location>
        <begin position="1"/>
        <end position="37"/>
    </location>
</feature>
<evidence type="ECO:0000256" key="2">
    <source>
        <dbReference type="SAM" id="Phobius"/>
    </source>
</evidence>
<feature type="compositionally biased region" description="Polar residues" evidence="1">
    <location>
        <begin position="283"/>
        <end position="296"/>
    </location>
</feature>
<sequence>MPREERSSAHSDFPSASELSANRPGDDPDAGSREKRRVKRLHIRMKSSALRDERNFVWWSPFAATFITAVFLTVFGRFLGCWRQTRDLEGTDVRRLMEDEALRGDSTQGNTPGRLSASICLDEGTISQHGAGQPRQRTKHAEIPPTQPSSIASLSTVPPREAPVADDAVSDLADLLGDMSMATSRAGQLHLRLLRLEKEALSSSAQHAVLEEQRRQAYVEGRRSHARALAMNMRTIARTGREAAQKAARLRSLLERERSKREQRRARARAGVLATRRGLWASQGHSQLRQESSPSDSAAVETDTG</sequence>
<reference evidence="3 4" key="1">
    <citation type="submission" date="2014-02" db="EMBL/GenBank/DDBJ databases">
        <authorList>
            <person name="Sibley D."/>
            <person name="Venepally P."/>
            <person name="Karamycheva S."/>
            <person name="Hadjithomas M."/>
            <person name="Khan A."/>
            <person name="Brunk B."/>
            <person name="Roos D."/>
            <person name="Caler E."/>
            <person name="Lorenzi H."/>
        </authorList>
    </citation>
    <scope>NUCLEOTIDE SEQUENCE [LARGE SCALE GENOMIC DNA]</scope>
    <source>
        <strain evidence="3 4">GAB2-2007-GAL-DOM2</strain>
    </source>
</reference>